<accession>A0ABQ2S9B3</accession>
<evidence type="ECO:0000313" key="2">
    <source>
        <dbReference type="EMBL" id="GGS00418.1"/>
    </source>
</evidence>
<keyword evidence="1" id="KW-0812">Transmembrane</keyword>
<feature type="transmembrane region" description="Helical" evidence="1">
    <location>
        <begin position="124"/>
        <end position="141"/>
    </location>
</feature>
<organism evidence="2 3">
    <name type="scientific">Deinococcus sedimenti</name>
    <dbReference type="NCBI Taxonomy" id="1867090"/>
    <lineage>
        <taxon>Bacteria</taxon>
        <taxon>Thermotogati</taxon>
        <taxon>Deinococcota</taxon>
        <taxon>Deinococci</taxon>
        <taxon>Deinococcales</taxon>
        <taxon>Deinococcaceae</taxon>
        <taxon>Deinococcus</taxon>
    </lineage>
</organism>
<gene>
    <name evidence="2" type="ORF">GCM10008960_28880</name>
</gene>
<evidence type="ECO:0000313" key="3">
    <source>
        <dbReference type="Proteomes" id="UP000644548"/>
    </source>
</evidence>
<keyword evidence="1" id="KW-0472">Membrane</keyword>
<evidence type="ECO:0000256" key="1">
    <source>
        <dbReference type="SAM" id="Phobius"/>
    </source>
</evidence>
<keyword evidence="1" id="KW-1133">Transmembrane helix</keyword>
<name>A0ABQ2S9B3_9DEIO</name>
<reference evidence="3" key="1">
    <citation type="journal article" date="2019" name="Int. J. Syst. Evol. Microbiol.">
        <title>The Global Catalogue of Microorganisms (GCM) 10K type strain sequencing project: providing services to taxonomists for standard genome sequencing and annotation.</title>
        <authorList>
            <consortium name="The Broad Institute Genomics Platform"/>
            <consortium name="The Broad Institute Genome Sequencing Center for Infectious Disease"/>
            <person name="Wu L."/>
            <person name="Ma J."/>
        </authorList>
    </citation>
    <scope>NUCLEOTIDE SEQUENCE [LARGE SCALE GENOMIC DNA]</scope>
    <source>
        <strain evidence="3">JCM 31405</strain>
    </source>
</reference>
<dbReference type="EMBL" id="BMQN01000008">
    <property type="protein sequence ID" value="GGS00418.1"/>
    <property type="molecule type" value="Genomic_DNA"/>
</dbReference>
<feature type="transmembrane region" description="Helical" evidence="1">
    <location>
        <begin position="85"/>
        <end position="112"/>
    </location>
</feature>
<keyword evidence="3" id="KW-1185">Reference proteome</keyword>
<comment type="caution">
    <text evidence="2">The sequence shown here is derived from an EMBL/GenBank/DDBJ whole genome shotgun (WGS) entry which is preliminary data.</text>
</comment>
<protein>
    <submittedName>
        <fullName evidence="2">Uncharacterized protein</fullName>
    </submittedName>
</protein>
<sequence length="163" mass="17619">MLKWLPVIPAVSVLTLGVASWVTQLPNLPAPPTALRAVLVVILSPVLPTIIYRFFCGALREWLVDATGVLTGLEKYSSYPTRERLLIWLSWGKWLSVIAAINSLGMILLVAFEVTEMEGTALALLWNGLADVLIASMLWIAHRCVSLPLSPGGETPAPGFTAA</sequence>
<feature type="transmembrane region" description="Helical" evidence="1">
    <location>
        <begin position="35"/>
        <end position="55"/>
    </location>
</feature>
<proteinExistence type="predicted"/>
<dbReference type="Proteomes" id="UP000644548">
    <property type="component" value="Unassembled WGS sequence"/>
</dbReference>